<feature type="region of interest" description="Disordered" evidence="2">
    <location>
        <begin position="14"/>
        <end position="51"/>
    </location>
</feature>
<sequence length="494" mass="54144">MSLVGKLNRKLGSVTGYEVRRAGRPRPARPAEPRPETATTAKGKQDRVDFRAPDDPAVDRLLKRPVFVIAPVRSGSTLLRLLLGAHSQLHSPHELHVRRLEVRSSTGLGERSMAALGLERGDLEHLLWDRVMHRELVRAGKSTIVEKTPSNAFAYQRIAACWPDARFVFLLRHPASVAESWHEADPDKRNPEEAALDALRYMRAVERARRNLPGHVVRYEDLTADPEATLKGICAFLDVPFEPGMLEYGAGAGSDLHNLQKGLGDWKEKIRTGHVQQGRDLPGPDEIPEPLREISRAWGYSGAGSGRDARDAGGQQAGKGHAEVAEVWPREGRIRLVGHAHGLPEPEAGTEAETQPETEQGAEPAPETEAEAAGGPWRLLLTLRGHKDRRLEYPVAMEGTRFDGSFPVADLAAGELPVPGRWDIHLVSQSAGGEVRLRAGRRLDGIKGKKDIVEFPAQPAGEHDGAPLVQPYYTVKDNLSVECLAPRHEAQSAS</sequence>
<dbReference type="GO" id="GO:0008476">
    <property type="term" value="F:protein-tyrosine sulfotransferase activity"/>
    <property type="evidence" value="ECO:0007669"/>
    <property type="project" value="InterPro"/>
</dbReference>
<dbReference type="PATRIC" id="fig|933944.5.peg.4458"/>
<name>A0A1E7JGM6_9ACTN</name>
<dbReference type="OrthoDB" id="9777890at2"/>
<comment type="caution">
    <text evidence="3">The sequence shown here is derived from an EMBL/GenBank/DDBJ whole genome shotgun (WGS) entry which is preliminary data.</text>
</comment>
<keyword evidence="1" id="KW-0808">Transferase</keyword>
<dbReference type="Proteomes" id="UP000176087">
    <property type="component" value="Unassembled WGS sequence"/>
</dbReference>
<feature type="compositionally biased region" description="Low complexity" evidence="2">
    <location>
        <begin position="357"/>
        <end position="375"/>
    </location>
</feature>
<evidence type="ECO:0000256" key="2">
    <source>
        <dbReference type="SAM" id="MobiDB-lite"/>
    </source>
</evidence>
<evidence type="ECO:0000256" key="1">
    <source>
        <dbReference type="ARBA" id="ARBA00022679"/>
    </source>
</evidence>
<dbReference type="PANTHER" id="PTHR12788:SF10">
    <property type="entry name" value="PROTEIN-TYROSINE SULFOTRANSFERASE"/>
    <property type="match status" value="1"/>
</dbReference>
<dbReference type="SUPFAM" id="SSF52540">
    <property type="entry name" value="P-loop containing nucleoside triphosphate hydrolases"/>
    <property type="match status" value="1"/>
</dbReference>
<feature type="region of interest" description="Disordered" evidence="2">
    <location>
        <begin position="299"/>
        <end position="325"/>
    </location>
</feature>
<dbReference type="STRING" id="933944.AN215_24465"/>
<keyword evidence="4" id="KW-1185">Reference proteome</keyword>
<dbReference type="EMBL" id="LJGT01000041">
    <property type="protein sequence ID" value="OEU85625.1"/>
    <property type="molecule type" value="Genomic_DNA"/>
</dbReference>
<organism evidence="3 4">
    <name type="scientific">Streptomyces abyssalis</name>
    <dbReference type="NCBI Taxonomy" id="933944"/>
    <lineage>
        <taxon>Bacteria</taxon>
        <taxon>Bacillati</taxon>
        <taxon>Actinomycetota</taxon>
        <taxon>Actinomycetes</taxon>
        <taxon>Kitasatosporales</taxon>
        <taxon>Streptomycetaceae</taxon>
        <taxon>Streptomyces</taxon>
    </lineage>
</organism>
<proteinExistence type="predicted"/>
<reference evidence="3 4" key="1">
    <citation type="journal article" date="2016" name="Front. Microbiol.">
        <title>Comparative Genomics Analysis of Streptomyces Species Reveals Their Adaptation to the Marine Environment and Their Diversity at the Genomic Level.</title>
        <authorList>
            <person name="Tian X."/>
            <person name="Zhang Z."/>
            <person name="Yang T."/>
            <person name="Chen M."/>
            <person name="Li J."/>
            <person name="Chen F."/>
            <person name="Yang J."/>
            <person name="Li W."/>
            <person name="Zhang B."/>
            <person name="Zhang Z."/>
            <person name="Wu J."/>
            <person name="Zhang C."/>
            <person name="Long L."/>
            <person name="Xiao J."/>
        </authorList>
    </citation>
    <scope>NUCLEOTIDE SEQUENCE [LARGE SCALE GENOMIC DNA]</scope>
    <source>
        <strain evidence="3 4">SCSIO 10390</strain>
    </source>
</reference>
<dbReference type="Gene3D" id="3.40.50.300">
    <property type="entry name" value="P-loop containing nucleotide triphosphate hydrolases"/>
    <property type="match status" value="1"/>
</dbReference>
<dbReference type="RefSeq" id="WP_070010977.1">
    <property type="nucleotide sequence ID" value="NZ_LJGS01000039.1"/>
</dbReference>
<dbReference type="Pfam" id="PF13469">
    <property type="entry name" value="Sulfotransfer_3"/>
    <property type="match status" value="1"/>
</dbReference>
<evidence type="ECO:0000313" key="4">
    <source>
        <dbReference type="Proteomes" id="UP000176087"/>
    </source>
</evidence>
<evidence type="ECO:0000313" key="3">
    <source>
        <dbReference type="EMBL" id="OEU85625.1"/>
    </source>
</evidence>
<evidence type="ECO:0008006" key="5">
    <source>
        <dbReference type="Google" id="ProtNLM"/>
    </source>
</evidence>
<accession>A0A1E7JGM6</accession>
<feature type="region of interest" description="Disordered" evidence="2">
    <location>
        <begin position="341"/>
        <end position="375"/>
    </location>
</feature>
<dbReference type="PANTHER" id="PTHR12788">
    <property type="entry name" value="PROTEIN-TYROSINE SULFOTRANSFERASE 2"/>
    <property type="match status" value="1"/>
</dbReference>
<gene>
    <name evidence="3" type="ORF">AN215_24465</name>
</gene>
<dbReference type="AlphaFoldDB" id="A0A1E7JGM6"/>
<dbReference type="InterPro" id="IPR026634">
    <property type="entry name" value="TPST-like"/>
</dbReference>
<dbReference type="InterPro" id="IPR027417">
    <property type="entry name" value="P-loop_NTPase"/>
</dbReference>
<protein>
    <recommendedName>
        <fullName evidence="5">Sulfotransferase</fullName>
    </recommendedName>
</protein>